<evidence type="ECO:0000256" key="1">
    <source>
        <dbReference type="SAM" id="MobiDB-lite"/>
    </source>
</evidence>
<feature type="compositionally biased region" description="Acidic residues" evidence="1">
    <location>
        <begin position="137"/>
        <end position="149"/>
    </location>
</feature>
<dbReference type="RefSeq" id="WP_106094964.1">
    <property type="nucleotide sequence ID" value="NZ_PVNL01000173.1"/>
</dbReference>
<reference evidence="3 4" key="1">
    <citation type="submission" date="2018-03" db="EMBL/GenBank/DDBJ databases">
        <title>Draft Genome Sequences of the Obligatory Marine Myxobacteria Enhygromyxa salina SWB007.</title>
        <authorList>
            <person name="Poehlein A."/>
            <person name="Moghaddam J.A."/>
            <person name="Harms H."/>
            <person name="Alanjari M."/>
            <person name="Koenig G.M."/>
            <person name="Daniel R."/>
            <person name="Schaeberle T.F."/>
        </authorList>
    </citation>
    <scope>NUCLEOTIDE SEQUENCE [LARGE SCALE GENOMIC DNA]</scope>
    <source>
        <strain evidence="3 4">SWB007</strain>
    </source>
</reference>
<evidence type="ECO:0000313" key="4">
    <source>
        <dbReference type="Proteomes" id="UP000238823"/>
    </source>
</evidence>
<keyword evidence="2" id="KW-0732">Signal</keyword>
<organism evidence="3 4">
    <name type="scientific">Enhygromyxa salina</name>
    <dbReference type="NCBI Taxonomy" id="215803"/>
    <lineage>
        <taxon>Bacteria</taxon>
        <taxon>Pseudomonadati</taxon>
        <taxon>Myxococcota</taxon>
        <taxon>Polyangia</taxon>
        <taxon>Nannocystales</taxon>
        <taxon>Nannocystaceae</taxon>
        <taxon>Enhygromyxa</taxon>
    </lineage>
</organism>
<dbReference type="InterPro" id="IPR019283">
    <property type="entry name" value="DUF2330"/>
</dbReference>
<feature type="chain" id="PRO_5015780214" evidence="2">
    <location>
        <begin position="31"/>
        <end position="594"/>
    </location>
</feature>
<dbReference type="InterPro" id="IPR024038">
    <property type="entry name" value="MYXO-CTERM"/>
</dbReference>
<proteinExistence type="predicted"/>
<dbReference type="NCBIfam" id="TIGR03901">
    <property type="entry name" value="MYXO-CTERM"/>
    <property type="match status" value="1"/>
</dbReference>
<accession>A0A2S9XFN1</accession>
<gene>
    <name evidence="3" type="ORF">ENSA7_82220</name>
</gene>
<dbReference type="InterPro" id="IPR017756">
    <property type="entry name" value="TM_Gly-Cys-Arg_CS"/>
</dbReference>
<protein>
    <submittedName>
        <fullName evidence="3">Uncharacterized protein</fullName>
    </submittedName>
</protein>
<feature type="signal peptide" evidence="2">
    <location>
        <begin position="1"/>
        <end position="30"/>
    </location>
</feature>
<name>A0A2S9XFN1_9BACT</name>
<dbReference type="OrthoDB" id="275368at2"/>
<dbReference type="EMBL" id="PVNL01000173">
    <property type="protein sequence ID" value="PRP91570.1"/>
    <property type="molecule type" value="Genomic_DNA"/>
</dbReference>
<dbReference type="NCBIfam" id="TIGR03382">
    <property type="entry name" value="GC_trans_RRR"/>
    <property type="match status" value="1"/>
</dbReference>
<dbReference type="Proteomes" id="UP000238823">
    <property type="component" value="Unassembled WGS sequence"/>
</dbReference>
<evidence type="ECO:0000313" key="3">
    <source>
        <dbReference type="EMBL" id="PRP91570.1"/>
    </source>
</evidence>
<dbReference type="AlphaFoldDB" id="A0A2S9XFN1"/>
<dbReference type="Pfam" id="PF10092">
    <property type="entry name" value="DUF2330"/>
    <property type="match status" value="1"/>
</dbReference>
<sequence length="594" mass="63392">MSNPLRFASLAACSALAIAAPLLLPSQAEACGGNFCDSGPTTMPVDQTGENILFKIGDDYVEAHIQIQIDPETSAEKFAWVIPVSALPEFSVGSQFLFDNMLAGSVPSYGVQNQSDFCGDGGDDSGDGAANSTGGDEGGDPGGDGDGDEGGGPNLVAKGSVGAFDYAVLEGGTVESVMQWLGDNGYQQDPNAEPILATYLEEEFLFVALKLGVETDLADIHPIVIRYDGVEPCVPIRLTAIAAADDMDIRTFFLGDARVVPVNYRHVLINSLKLDWFNNASNYKEVISMAVDAQEADGNAFVTEYAGDSSVISLAGVYDASWDPAPYAALVDSPIGAIDLLTQQNLLFCDLEWDFVCTPLHPLLQGALDQFIPVPQGVDPVEFYDCLECFVDDIDLTAWDSVEFAAMLDERIFKPGLRAQNLVLDNPYLTRMYTTISPSEMNADPMFRSNSTLPDVAPQRLGTQTLHCDGSTTFELPDGRQVYFPAGDPLVWPEFQDEMPWDEDIDQDGMANNAPLINLVDNTERINELLDAYNQGKGMDGNGNDGDGDGDAGLDDGGLASGCGCSAGEDEPVGGALLGFAALGLMGLVRRRRG</sequence>
<comment type="caution">
    <text evidence="3">The sequence shown here is derived from an EMBL/GenBank/DDBJ whole genome shotgun (WGS) entry which is preliminary data.</text>
</comment>
<feature type="region of interest" description="Disordered" evidence="1">
    <location>
        <begin position="114"/>
        <end position="154"/>
    </location>
</feature>
<evidence type="ECO:0000256" key="2">
    <source>
        <dbReference type="SAM" id="SignalP"/>
    </source>
</evidence>